<feature type="region of interest" description="Disordered" evidence="1">
    <location>
        <begin position="158"/>
        <end position="189"/>
    </location>
</feature>
<feature type="compositionally biased region" description="Basic and acidic residues" evidence="1">
    <location>
        <begin position="158"/>
        <end position="167"/>
    </location>
</feature>
<dbReference type="Gene3D" id="3.40.30.10">
    <property type="entry name" value="Glutaredoxin"/>
    <property type="match status" value="1"/>
</dbReference>
<gene>
    <name evidence="2" type="ORF">NBH00_03415</name>
</gene>
<evidence type="ECO:0000256" key="1">
    <source>
        <dbReference type="SAM" id="MobiDB-lite"/>
    </source>
</evidence>
<dbReference type="InterPro" id="IPR036249">
    <property type="entry name" value="Thioredoxin-like_sf"/>
</dbReference>
<proteinExistence type="predicted"/>
<dbReference type="SUPFAM" id="SSF52833">
    <property type="entry name" value="Thioredoxin-like"/>
    <property type="match status" value="1"/>
</dbReference>
<protein>
    <recommendedName>
        <fullName evidence="4">DSBA-like thioredoxin domain-containing protein</fullName>
    </recommendedName>
</protein>
<dbReference type="RefSeq" id="WP_254571953.1">
    <property type="nucleotide sequence ID" value="NZ_CP098502.1"/>
</dbReference>
<dbReference type="EMBL" id="CP098502">
    <property type="protein sequence ID" value="UTI65267.1"/>
    <property type="molecule type" value="Genomic_DNA"/>
</dbReference>
<accession>A0ABY5DWM2</accession>
<evidence type="ECO:0000313" key="3">
    <source>
        <dbReference type="Proteomes" id="UP001056035"/>
    </source>
</evidence>
<organism evidence="2 3">
    <name type="scientific">Paraconexibacter antarcticus</name>
    <dbReference type="NCBI Taxonomy" id="2949664"/>
    <lineage>
        <taxon>Bacteria</taxon>
        <taxon>Bacillati</taxon>
        <taxon>Actinomycetota</taxon>
        <taxon>Thermoleophilia</taxon>
        <taxon>Solirubrobacterales</taxon>
        <taxon>Paraconexibacteraceae</taxon>
        <taxon>Paraconexibacter</taxon>
    </lineage>
</organism>
<keyword evidence="3" id="KW-1185">Reference proteome</keyword>
<evidence type="ECO:0008006" key="4">
    <source>
        <dbReference type="Google" id="ProtNLM"/>
    </source>
</evidence>
<name>A0ABY5DWM2_9ACTN</name>
<dbReference type="Proteomes" id="UP001056035">
    <property type="component" value="Chromosome"/>
</dbReference>
<evidence type="ECO:0000313" key="2">
    <source>
        <dbReference type="EMBL" id="UTI65267.1"/>
    </source>
</evidence>
<reference evidence="2 3" key="1">
    <citation type="submission" date="2022-06" db="EMBL/GenBank/DDBJ databases">
        <title>Paraconexibacter antarcticus.</title>
        <authorList>
            <person name="Kim C.S."/>
        </authorList>
    </citation>
    <scope>NUCLEOTIDE SEQUENCE [LARGE SCALE GENOMIC DNA]</scope>
    <source>
        <strain evidence="2 3">02-257</strain>
    </source>
</reference>
<sequence>MATPTTTAVSVTHYTDPGCPWAYSASPALAVLHWRYGMQLDWELATIGLAEDPERYIGRGYTPERQAKGYLGFRAYGMPFATAPRERVTATGRACRAIVATRLLAPELEYAVFRALQFTHFTTTALFDTDEGIRTALARVPGLDADLVVAAIDDPRTEEAYQTDRARTRTAAGGPTEAQGKSAQSDGPVRFTAPSLQFTHRDGTMLEAGGFQPVEAYDVCLANLDPTLERRPTPESAAEVLREFEYGLTTAEVAAVMAPHLTASDTEHAELALIEAVAAGDATRVALGDDALWLAAP</sequence>